<keyword evidence="1" id="KW-0472">Membrane</keyword>
<proteinExistence type="predicted"/>
<feature type="transmembrane region" description="Helical" evidence="1">
    <location>
        <begin position="12"/>
        <end position="36"/>
    </location>
</feature>
<keyword evidence="1" id="KW-0812">Transmembrane</keyword>
<evidence type="ECO:0008006" key="4">
    <source>
        <dbReference type="Google" id="ProtNLM"/>
    </source>
</evidence>
<evidence type="ECO:0000313" key="3">
    <source>
        <dbReference type="Proteomes" id="UP000093501"/>
    </source>
</evidence>
<organism evidence="2 3">
    <name type="scientific">Tessaracoccus lapidicaptus</name>
    <dbReference type="NCBI Taxonomy" id="1427523"/>
    <lineage>
        <taxon>Bacteria</taxon>
        <taxon>Bacillati</taxon>
        <taxon>Actinomycetota</taxon>
        <taxon>Actinomycetes</taxon>
        <taxon>Propionibacteriales</taxon>
        <taxon>Propionibacteriaceae</taxon>
        <taxon>Tessaracoccus</taxon>
    </lineage>
</organism>
<feature type="transmembrane region" description="Helical" evidence="1">
    <location>
        <begin position="83"/>
        <end position="105"/>
    </location>
</feature>
<sequence>MNPPRTDPSWRTLYLIGAASAAAFVVMVLVPVVLLFAAPVPPTEGRALLEYIAEHPVVYLTQLVSFVGLAVPALLVFTGAAEALIAATNAVSWAGILTAAAILILSAVMHRAGSGKAVAILGMVTGLLGIVSETFRPYMGMSYMIYGLMLPAWFGLVGWRLWRITRVAPEGTEWES</sequence>
<feature type="transmembrane region" description="Helical" evidence="1">
    <location>
        <begin position="117"/>
        <end position="135"/>
    </location>
</feature>
<accession>A0A1C0ARH6</accession>
<keyword evidence="3" id="KW-1185">Reference proteome</keyword>
<dbReference type="EMBL" id="MBQD01000004">
    <property type="protein sequence ID" value="OCL36951.1"/>
    <property type="molecule type" value="Genomic_DNA"/>
</dbReference>
<dbReference type="AlphaFoldDB" id="A0A1C0ARH6"/>
<reference evidence="3" key="1">
    <citation type="submission" date="2016-07" db="EMBL/GenBank/DDBJ databases">
        <authorList>
            <person name="Florea S."/>
            <person name="Webb J.S."/>
            <person name="Jaromczyk J."/>
            <person name="Schardl C.L."/>
        </authorList>
    </citation>
    <scope>NUCLEOTIDE SEQUENCE [LARGE SCALE GENOMIC DNA]</scope>
    <source>
        <strain evidence="3">IPBSL-7</strain>
    </source>
</reference>
<feature type="transmembrane region" description="Helical" evidence="1">
    <location>
        <begin position="57"/>
        <end position="77"/>
    </location>
</feature>
<feature type="transmembrane region" description="Helical" evidence="1">
    <location>
        <begin position="141"/>
        <end position="162"/>
    </location>
</feature>
<evidence type="ECO:0000313" key="2">
    <source>
        <dbReference type="EMBL" id="OCL36951.1"/>
    </source>
</evidence>
<dbReference type="RefSeq" id="WP_068749932.1">
    <property type="nucleotide sequence ID" value="NZ_MBQD01000004.1"/>
</dbReference>
<gene>
    <name evidence="2" type="ORF">BCR15_12790</name>
</gene>
<comment type="caution">
    <text evidence="2">The sequence shown here is derived from an EMBL/GenBank/DDBJ whole genome shotgun (WGS) entry which is preliminary data.</text>
</comment>
<keyword evidence="1" id="KW-1133">Transmembrane helix</keyword>
<evidence type="ECO:0000256" key="1">
    <source>
        <dbReference type="SAM" id="Phobius"/>
    </source>
</evidence>
<name>A0A1C0ARH6_9ACTN</name>
<dbReference type="Proteomes" id="UP000093501">
    <property type="component" value="Unassembled WGS sequence"/>
</dbReference>
<protein>
    <recommendedName>
        <fullName evidence="4">DUF4386 family protein</fullName>
    </recommendedName>
</protein>